<proteinExistence type="predicted"/>
<gene>
    <name evidence="1" type="ORF">C7B77_04575</name>
</gene>
<name>A0A2T1GKT2_9CYAN</name>
<comment type="caution">
    <text evidence="1">The sequence shown here is derived from an EMBL/GenBank/DDBJ whole genome shotgun (WGS) entry which is preliminary data.</text>
</comment>
<evidence type="ECO:0000313" key="2">
    <source>
        <dbReference type="Proteomes" id="UP000238937"/>
    </source>
</evidence>
<dbReference type="EMBL" id="PVWO01000034">
    <property type="protein sequence ID" value="PSB58460.1"/>
    <property type="molecule type" value="Genomic_DNA"/>
</dbReference>
<sequence length="211" mass="23103">GKSNTLVEANQIGFLERKLQRDLNQNWQERGQITQAANFNVRVNQDGQIVNYQVVGQTNAEQSKLTPLPKLATNNTDANQAIGNFSVVFNPSGSLEVEPADTVQGLKSFGKPITEPKLRTELATQLKTTLQKSLSGGKPLDSQNLNYRVAVTKTGEIVDYEPTDKLAADREAKTPLPKLATFNAQAAISQEPLAQYQVIFQPDGKILVTPK</sequence>
<organism evidence="1 2">
    <name type="scientific">Chamaesiphon polymorphus CCALA 037</name>
    <dbReference type="NCBI Taxonomy" id="2107692"/>
    <lineage>
        <taxon>Bacteria</taxon>
        <taxon>Bacillati</taxon>
        <taxon>Cyanobacteriota</taxon>
        <taxon>Cyanophyceae</taxon>
        <taxon>Gomontiellales</taxon>
        <taxon>Chamaesiphonaceae</taxon>
        <taxon>Chamaesiphon</taxon>
    </lineage>
</organism>
<feature type="non-terminal residue" evidence="1">
    <location>
        <position position="1"/>
    </location>
</feature>
<accession>A0A2T1GKT2</accession>
<dbReference type="Proteomes" id="UP000238937">
    <property type="component" value="Unassembled WGS sequence"/>
</dbReference>
<dbReference type="AlphaFoldDB" id="A0A2T1GKT2"/>
<evidence type="ECO:0000313" key="1">
    <source>
        <dbReference type="EMBL" id="PSB58460.1"/>
    </source>
</evidence>
<keyword evidence="2" id="KW-1185">Reference proteome</keyword>
<protein>
    <submittedName>
        <fullName evidence="1">Uncharacterized protein</fullName>
    </submittedName>
</protein>
<reference evidence="1 2" key="1">
    <citation type="submission" date="2018-03" db="EMBL/GenBank/DDBJ databases">
        <title>The ancient ancestry and fast evolution of plastids.</title>
        <authorList>
            <person name="Moore K.R."/>
            <person name="Magnabosco C."/>
            <person name="Momper L."/>
            <person name="Gold D.A."/>
            <person name="Bosak T."/>
            <person name="Fournier G.P."/>
        </authorList>
    </citation>
    <scope>NUCLEOTIDE SEQUENCE [LARGE SCALE GENOMIC DNA]</scope>
    <source>
        <strain evidence="1 2">CCALA 037</strain>
    </source>
</reference>